<gene>
    <name evidence="2" type="ORF">SAMN04488557_2496</name>
</gene>
<evidence type="ECO:0000313" key="2">
    <source>
        <dbReference type="EMBL" id="SFV35081.1"/>
    </source>
</evidence>
<name>A0A1I7NK78_9HYPH</name>
<keyword evidence="1" id="KW-0812">Transmembrane</keyword>
<protein>
    <submittedName>
        <fullName evidence="2">Uncharacterized protein</fullName>
    </submittedName>
</protein>
<evidence type="ECO:0000256" key="1">
    <source>
        <dbReference type="SAM" id="Phobius"/>
    </source>
</evidence>
<keyword evidence="1" id="KW-1133">Transmembrane helix</keyword>
<accession>A0A1I7NK78</accession>
<dbReference type="AlphaFoldDB" id="A0A1I7NK78"/>
<sequence length="33" mass="3511">MTPNLLPLEIILALQSIAGAIICWILVFGSKDG</sequence>
<keyword evidence="3" id="KW-1185">Reference proteome</keyword>
<keyword evidence="1" id="KW-0472">Membrane</keyword>
<organism evidence="2 3">
    <name type="scientific">Hyphomicrobium facile</name>
    <dbReference type="NCBI Taxonomy" id="51670"/>
    <lineage>
        <taxon>Bacteria</taxon>
        <taxon>Pseudomonadati</taxon>
        <taxon>Pseudomonadota</taxon>
        <taxon>Alphaproteobacteria</taxon>
        <taxon>Hyphomicrobiales</taxon>
        <taxon>Hyphomicrobiaceae</taxon>
        <taxon>Hyphomicrobium</taxon>
    </lineage>
</organism>
<proteinExistence type="predicted"/>
<dbReference type="EMBL" id="FPCH01000002">
    <property type="protein sequence ID" value="SFV35081.1"/>
    <property type="molecule type" value="Genomic_DNA"/>
</dbReference>
<evidence type="ECO:0000313" key="3">
    <source>
        <dbReference type="Proteomes" id="UP000199423"/>
    </source>
</evidence>
<dbReference type="Proteomes" id="UP000199423">
    <property type="component" value="Unassembled WGS sequence"/>
</dbReference>
<feature type="transmembrane region" description="Helical" evidence="1">
    <location>
        <begin position="6"/>
        <end position="28"/>
    </location>
</feature>
<reference evidence="3" key="1">
    <citation type="submission" date="2016-10" db="EMBL/GenBank/DDBJ databases">
        <authorList>
            <person name="Varghese N."/>
            <person name="Submissions S."/>
        </authorList>
    </citation>
    <scope>NUCLEOTIDE SEQUENCE [LARGE SCALE GENOMIC DNA]</scope>
    <source>
        <strain evidence="3">DSM 1565</strain>
    </source>
</reference>